<accession>A0A929KVZ5</accession>
<keyword evidence="1" id="KW-0732">Signal</keyword>
<dbReference type="Proteomes" id="UP000622475">
    <property type="component" value="Unassembled WGS sequence"/>
</dbReference>
<dbReference type="EMBL" id="JADFFL010000002">
    <property type="protein sequence ID" value="MBE9661453.1"/>
    <property type="molecule type" value="Genomic_DNA"/>
</dbReference>
<dbReference type="RefSeq" id="WP_194110641.1">
    <property type="nucleotide sequence ID" value="NZ_JADFFL010000002.1"/>
</dbReference>
<dbReference type="AlphaFoldDB" id="A0A929KVZ5"/>
<evidence type="ECO:0000313" key="3">
    <source>
        <dbReference type="Proteomes" id="UP000622475"/>
    </source>
</evidence>
<proteinExistence type="predicted"/>
<gene>
    <name evidence="2" type="ORF">IRJ16_06120</name>
</gene>
<evidence type="ECO:0000256" key="1">
    <source>
        <dbReference type="SAM" id="SignalP"/>
    </source>
</evidence>
<keyword evidence="3" id="KW-1185">Reference proteome</keyword>
<sequence>MKMRTTPIALVSIFLLGNLYASAQKLPAVQKASVYAPVGIKIDGRGTEWTGKYQAKNSATLLTYVMSNDDENLYLTIQAEGTAALGKIFHGGISLLVKNKVDKNAKPVRITYPLVTVTERSDIVIPLRDKDNNIDSVMIAVNQAIGKSAKKIAIEGIDEITDPDVSVYNDLGLKAAVEVDATRTMTFEYKVPLKYIKHLMDATSTFDYSIIVNGVKLEKNSVVVAGSAIGGGGASFSGGGGGGAPMSVTISPVGGDIFSPTDLKATYTLAKK</sequence>
<evidence type="ECO:0000313" key="2">
    <source>
        <dbReference type="EMBL" id="MBE9661453.1"/>
    </source>
</evidence>
<name>A0A929KVZ5_9SPHI</name>
<protein>
    <submittedName>
        <fullName evidence="2">Uncharacterized protein</fullName>
    </submittedName>
</protein>
<feature type="chain" id="PRO_5038139953" evidence="1">
    <location>
        <begin position="24"/>
        <end position="272"/>
    </location>
</feature>
<feature type="signal peptide" evidence="1">
    <location>
        <begin position="1"/>
        <end position="23"/>
    </location>
</feature>
<organism evidence="2 3">
    <name type="scientific">Mucilaginibacter myungsuensis</name>
    <dbReference type="NCBI Taxonomy" id="649104"/>
    <lineage>
        <taxon>Bacteria</taxon>
        <taxon>Pseudomonadati</taxon>
        <taxon>Bacteroidota</taxon>
        <taxon>Sphingobacteriia</taxon>
        <taxon>Sphingobacteriales</taxon>
        <taxon>Sphingobacteriaceae</taxon>
        <taxon>Mucilaginibacter</taxon>
    </lineage>
</organism>
<reference evidence="2" key="1">
    <citation type="submission" date="2020-10" db="EMBL/GenBank/DDBJ databases">
        <title>Mucilaginibacter mali sp. nov., isolated from rhizosphere soil of apple orchard.</title>
        <authorList>
            <person name="Lee J.-S."/>
            <person name="Kim H.S."/>
            <person name="Kim J.-S."/>
        </authorList>
    </citation>
    <scope>NUCLEOTIDE SEQUENCE</scope>
    <source>
        <strain evidence="2">KCTC 22746</strain>
    </source>
</reference>
<comment type="caution">
    <text evidence="2">The sequence shown here is derived from an EMBL/GenBank/DDBJ whole genome shotgun (WGS) entry which is preliminary data.</text>
</comment>